<evidence type="ECO:0000256" key="4">
    <source>
        <dbReference type="ARBA" id="ARBA00023002"/>
    </source>
</evidence>
<dbReference type="EMBL" id="JAGGLG010000007">
    <property type="protein sequence ID" value="MBP2017826.1"/>
    <property type="molecule type" value="Genomic_DNA"/>
</dbReference>
<dbReference type="Gene3D" id="3.40.50.720">
    <property type="entry name" value="NAD(P)-binding Rossmann-like Domain"/>
    <property type="match status" value="2"/>
</dbReference>
<dbReference type="InterPro" id="IPR017476">
    <property type="entry name" value="UDP-Glc/GDP-Man"/>
</dbReference>
<evidence type="ECO:0000256" key="7">
    <source>
        <dbReference type="PIRNR" id="PIRNR000124"/>
    </source>
</evidence>
<comment type="caution">
    <text evidence="9">The sequence shown here is derived from an EMBL/GenBank/DDBJ whole genome shotgun (WGS) entry which is preliminary data.</text>
</comment>
<dbReference type="SUPFAM" id="SSF52413">
    <property type="entry name" value="UDP-glucose/GDP-mannose dehydrogenase C-terminal domain"/>
    <property type="match status" value="1"/>
</dbReference>
<dbReference type="InterPro" id="IPR036291">
    <property type="entry name" value="NAD(P)-bd_dom_sf"/>
</dbReference>
<evidence type="ECO:0000256" key="1">
    <source>
        <dbReference type="ARBA" id="ARBA00004701"/>
    </source>
</evidence>
<gene>
    <name evidence="9" type="ORF">J2Z79_001211</name>
</gene>
<comment type="pathway">
    <text evidence="1">Nucleotide-sugar biosynthesis; UDP-alpha-D-glucuronate biosynthesis; UDP-alpha-D-glucuronate from UDP-alpha-D-glucose: step 1/1.</text>
</comment>
<protein>
    <recommendedName>
        <fullName evidence="3 7">UDP-glucose 6-dehydrogenase</fullName>
        <ecNumber evidence="3 7">1.1.1.22</ecNumber>
    </recommendedName>
</protein>
<dbReference type="RefSeq" id="WP_209465965.1">
    <property type="nucleotide sequence ID" value="NZ_JAGGLG010000007.1"/>
</dbReference>
<dbReference type="EC" id="1.1.1.22" evidence="3 7"/>
<dbReference type="PANTHER" id="PTHR43750:SF3">
    <property type="entry name" value="UDP-GLUCOSE 6-DEHYDROGENASE TUAD"/>
    <property type="match status" value="1"/>
</dbReference>
<sequence length="452" mass="47767">MPIAVAGAGYVGLTTAACLCELGHQVTLLEIDVERVARLKRGESPIFEPGLDALLQRHLGRALKVTTDLSEALDGAEVLIACVGTPPTASGAPNLSALWRLLGDLRRQRRSGELTVVVKSTVPPGTNRRAQQRLGAGFAVVSNPEFLREGTAIHDFFHPDRIVVGAAQPAAARQVAALYRGIDAPVVVTGWEEAELIKYASNAFLAVKLSFTNEVAAVADSLGADGLTVLRGVGLDRRIGPHFLAPGPGYGGSCLPKDLAALRWTARRRRVRLDLLPAAERANRRQRQRVLAKLGPVAGKRIAVWGLAFKAGTDDVRESPALEIIPALLAHGARVVAHDPEARRTFAAALTGTGVQREGSAPASTGVPAPGAGLPDGLTLVDDMWEAARGADALLVLTEWPEYAAAPPEAIRTALAGDLVVDARNLFDPEVMATAGLRYRGVGRDRGFHPPA</sequence>
<reference evidence="9 10" key="1">
    <citation type="submission" date="2021-03" db="EMBL/GenBank/DDBJ databases">
        <title>Genomic Encyclopedia of Type Strains, Phase IV (KMG-IV): sequencing the most valuable type-strain genomes for metagenomic binning, comparative biology and taxonomic classification.</title>
        <authorList>
            <person name="Goeker M."/>
        </authorList>
    </citation>
    <scope>NUCLEOTIDE SEQUENCE [LARGE SCALE GENOMIC DNA]</scope>
    <source>
        <strain evidence="9 10">DSM 27138</strain>
    </source>
</reference>
<evidence type="ECO:0000313" key="9">
    <source>
        <dbReference type="EMBL" id="MBP2017826.1"/>
    </source>
</evidence>
<dbReference type="InterPro" id="IPR008927">
    <property type="entry name" value="6-PGluconate_DH-like_C_sf"/>
</dbReference>
<comment type="catalytic activity">
    <reaction evidence="6 7">
        <text>UDP-alpha-D-glucose + 2 NAD(+) + H2O = UDP-alpha-D-glucuronate + 2 NADH + 3 H(+)</text>
        <dbReference type="Rhea" id="RHEA:23596"/>
        <dbReference type="ChEBI" id="CHEBI:15377"/>
        <dbReference type="ChEBI" id="CHEBI:15378"/>
        <dbReference type="ChEBI" id="CHEBI:57540"/>
        <dbReference type="ChEBI" id="CHEBI:57945"/>
        <dbReference type="ChEBI" id="CHEBI:58052"/>
        <dbReference type="ChEBI" id="CHEBI:58885"/>
        <dbReference type="EC" id="1.1.1.22"/>
    </reaction>
</comment>
<keyword evidence="4 7" id="KW-0560">Oxidoreductase</keyword>
<dbReference type="NCBIfam" id="TIGR03026">
    <property type="entry name" value="NDP-sugDHase"/>
    <property type="match status" value="1"/>
</dbReference>
<organism evidence="9 10">
    <name type="scientific">Symbiobacterium terraclitae</name>
    <dbReference type="NCBI Taxonomy" id="557451"/>
    <lineage>
        <taxon>Bacteria</taxon>
        <taxon>Bacillati</taxon>
        <taxon>Bacillota</taxon>
        <taxon>Clostridia</taxon>
        <taxon>Eubacteriales</taxon>
        <taxon>Symbiobacteriaceae</taxon>
        <taxon>Symbiobacterium</taxon>
    </lineage>
</organism>
<dbReference type="InterPro" id="IPR014026">
    <property type="entry name" value="UDP-Glc/GDP-Man_DH_dimer"/>
</dbReference>
<dbReference type="GO" id="GO:0003979">
    <property type="term" value="F:UDP-glucose 6-dehydrogenase activity"/>
    <property type="evidence" value="ECO:0007669"/>
    <property type="project" value="UniProtKB-EC"/>
</dbReference>
<dbReference type="PANTHER" id="PTHR43750">
    <property type="entry name" value="UDP-GLUCOSE 6-DEHYDROGENASE TUAD"/>
    <property type="match status" value="1"/>
</dbReference>
<dbReference type="Pfam" id="PF03720">
    <property type="entry name" value="UDPG_MGDP_dh_C"/>
    <property type="match status" value="1"/>
</dbReference>
<proteinExistence type="inferred from homology"/>
<evidence type="ECO:0000256" key="3">
    <source>
        <dbReference type="ARBA" id="ARBA00012954"/>
    </source>
</evidence>
<dbReference type="Gene3D" id="1.20.5.100">
    <property type="entry name" value="Cytochrome c1, transmembrane anchor, C-terminal"/>
    <property type="match status" value="1"/>
</dbReference>
<dbReference type="InterPro" id="IPR001732">
    <property type="entry name" value="UDP-Glc/GDP-Man_DH_N"/>
</dbReference>
<dbReference type="SMART" id="SM00984">
    <property type="entry name" value="UDPG_MGDP_dh_C"/>
    <property type="match status" value="1"/>
</dbReference>
<dbReference type="InterPro" id="IPR014027">
    <property type="entry name" value="UDP-Glc/GDP-Man_DH_C"/>
</dbReference>
<dbReference type="SUPFAM" id="SSF51735">
    <property type="entry name" value="NAD(P)-binding Rossmann-fold domains"/>
    <property type="match status" value="1"/>
</dbReference>
<dbReference type="PIRSF" id="PIRSF500134">
    <property type="entry name" value="UDPglc_DH_bac"/>
    <property type="match status" value="1"/>
</dbReference>
<dbReference type="InterPro" id="IPR036220">
    <property type="entry name" value="UDP-Glc/GDP-Man_DH_C_sf"/>
</dbReference>
<evidence type="ECO:0000259" key="8">
    <source>
        <dbReference type="SMART" id="SM00984"/>
    </source>
</evidence>
<evidence type="ECO:0000313" key="10">
    <source>
        <dbReference type="Proteomes" id="UP001519289"/>
    </source>
</evidence>
<keyword evidence="10" id="KW-1185">Reference proteome</keyword>
<dbReference type="SUPFAM" id="SSF48179">
    <property type="entry name" value="6-phosphogluconate dehydrogenase C-terminal domain-like"/>
    <property type="match status" value="1"/>
</dbReference>
<dbReference type="PIRSF" id="PIRSF000124">
    <property type="entry name" value="UDPglc_GDPman_dh"/>
    <property type="match status" value="1"/>
</dbReference>
<dbReference type="Pfam" id="PF03721">
    <property type="entry name" value="UDPG_MGDP_dh_N"/>
    <property type="match status" value="1"/>
</dbReference>
<feature type="domain" description="UDP-glucose/GDP-mannose dehydrogenase C-terminal" evidence="8">
    <location>
        <begin position="303"/>
        <end position="429"/>
    </location>
</feature>
<evidence type="ECO:0000256" key="2">
    <source>
        <dbReference type="ARBA" id="ARBA00006601"/>
    </source>
</evidence>
<dbReference type="Pfam" id="PF00984">
    <property type="entry name" value="UDPG_MGDP_dh"/>
    <property type="match status" value="1"/>
</dbReference>
<keyword evidence="5 7" id="KW-0520">NAD</keyword>
<dbReference type="InterPro" id="IPR028357">
    <property type="entry name" value="UDPglc_DH_bac"/>
</dbReference>
<name>A0ABS4JS56_9FIRM</name>
<dbReference type="Proteomes" id="UP001519289">
    <property type="component" value="Unassembled WGS sequence"/>
</dbReference>
<evidence type="ECO:0000256" key="6">
    <source>
        <dbReference type="ARBA" id="ARBA00047473"/>
    </source>
</evidence>
<accession>A0ABS4JS56</accession>
<evidence type="ECO:0000256" key="5">
    <source>
        <dbReference type="ARBA" id="ARBA00023027"/>
    </source>
</evidence>
<comment type="similarity">
    <text evidence="2 7">Belongs to the UDP-glucose/GDP-mannose dehydrogenase family.</text>
</comment>